<dbReference type="GO" id="GO:0047617">
    <property type="term" value="F:fatty acyl-CoA hydrolase activity"/>
    <property type="evidence" value="ECO:0007669"/>
    <property type="project" value="InterPro"/>
</dbReference>
<evidence type="ECO:0000259" key="3">
    <source>
        <dbReference type="Pfam" id="PF13622"/>
    </source>
</evidence>
<dbReference type="GO" id="GO:0009062">
    <property type="term" value="P:fatty acid catabolic process"/>
    <property type="evidence" value="ECO:0007669"/>
    <property type="project" value="TreeGrafter"/>
</dbReference>
<comment type="caution">
    <text evidence="5">The sequence shown here is derived from an EMBL/GenBank/DDBJ whole genome shotgun (WGS) entry which is preliminary data.</text>
</comment>
<dbReference type="InterPro" id="IPR042171">
    <property type="entry name" value="Acyl-CoA_hotdog"/>
</dbReference>
<dbReference type="Pfam" id="PF20789">
    <property type="entry name" value="4HBT_3C"/>
    <property type="match status" value="1"/>
</dbReference>
<organism evidence="5 6">
    <name type="scientific">Rarobacter faecitabidus</name>
    <dbReference type="NCBI Taxonomy" id="13243"/>
    <lineage>
        <taxon>Bacteria</taxon>
        <taxon>Bacillati</taxon>
        <taxon>Actinomycetota</taxon>
        <taxon>Actinomycetes</taxon>
        <taxon>Micrococcales</taxon>
        <taxon>Rarobacteraceae</taxon>
        <taxon>Rarobacter</taxon>
    </lineage>
</organism>
<proteinExistence type="inferred from homology"/>
<evidence type="ECO:0000313" key="5">
    <source>
        <dbReference type="EMBL" id="TQL64749.1"/>
    </source>
</evidence>
<evidence type="ECO:0000259" key="4">
    <source>
        <dbReference type="Pfam" id="PF20789"/>
    </source>
</evidence>
<dbReference type="InterPro" id="IPR003703">
    <property type="entry name" value="Acyl_CoA_thio"/>
</dbReference>
<feature type="domain" description="Acyl-CoA thioesterase-like C-terminal" evidence="4">
    <location>
        <begin position="164"/>
        <end position="301"/>
    </location>
</feature>
<dbReference type="EMBL" id="VFOS01000001">
    <property type="protein sequence ID" value="TQL64749.1"/>
    <property type="molecule type" value="Genomic_DNA"/>
</dbReference>
<protein>
    <submittedName>
        <fullName evidence="5">Acyl-CoA thioesterase-2</fullName>
    </submittedName>
</protein>
<reference evidence="5 6" key="1">
    <citation type="submission" date="2019-06" db="EMBL/GenBank/DDBJ databases">
        <title>Sequencing the genomes of 1000 actinobacteria strains.</title>
        <authorList>
            <person name="Klenk H.-P."/>
        </authorList>
    </citation>
    <scope>NUCLEOTIDE SEQUENCE [LARGE SCALE GENOMIC DNA]</scope>
    <source>
        <strain evidence="5 6">DSM 4813</strain>
    </source>
</reference>
<dbReference type="CDD" id="cd03444">
    <property type="entry name" value="Thioesterase_II_repeat1"/>
    <property type="match status" value="1"/>
</dbReference>
<dbReference type="Proteomes" id="UP000315389">
    <property type="component" value="Unassembled WGS sequence"/>
</dbReference>
<evidence type="ECO:0000313" key="6">
    <source>
        <dbReference type="Proteomes" id="UP000315389"/>
    </source>
</evidence>
<dbReference type="PANTHER" id="PTHR11066">
    <property type="entry name" value="ACYL-COA THIOESTERASE"/>
    <property type="match status" value="1"/>
</dbReference>
<dbReference type="AlphaFoldDB" id="A0A542ZWS2"/>
<evidence type="ECO:0000256" key="2">
    <source>
        <dbReference type="ARBA" id="ARBA00022801"/>
    </source>
</evidence>
<dbReference type="GO" id="GO:0006637">
    <property type="term" value="P:acyl-CoA metabolic process"/>
    <property type="evidence" value="ECO:0007669"/>
    <property type="project" value="InterPro"/>
</dbReference>
<sequence>MTSPGDTHRPTVQDEPSRPLEQLWQVLNLVPTLASDGRHADSSVFAGTSLHQPTGRVYGGQVLAQSLLAAGATVVPERLPHSIHGYFMRPGVVEKPLLFGVEKLRDGKSFSARRTHAYQEGEPILSMITSFQLQQPGLEFAVPAPQVPGPDELPTATEHLAGIDHPAAAFWGTDSPFDIRHVDAPLFLRPDPRKVPHQHVWLRSKGRVEASQLEHRAALAYACDQLILEPVMRGSGICWITPGLNLASIDHAMWWHRDVRIDEWLLFELSAISASGGRGLSTARVFAADGTLVATINQEGMLRVP</sequence>
<dbReference type="InterPro" id="IPR049450">
    <property type="entry name" value="ACOT8-like_C"/>
</dbReference>
<keyword evidence="2" id="KW-0378">Hydrolase</keyword>
<dbReference type="InterPro" id="IPR049449">
    <property type="entry name" value="TesB_ACOT8-like_N"/>
</dbReference>
<name>A0A542ZWS2_RARFA</name>
<dbReference type="RefSeq" id="WP_142119917.1">
    <property type="nucleotide sequence ID" value="NZ_BAAASV010000001.1"/>
</dbReference>
<keyword evidence="6" id="KW-1185">Reference proteome</keyword>
<feature type="domain" description="Acyl-CoA thioesterase-like N-terminal HotDog" evidence="3">
    <location>
        <begin position="53"/>
        <end position="132"/>
    </location>
</feature>
<accession>A0A542ZWS2</accession>
<comment type="similarity">
    <text evidence="1">Belongs to the C/M/P thioester hydrolase family.</text>
</comment>
<dbReference type="Gene3D" id="2.40.160.210">
    <property type="entry name" value="Acyl-CoA thioesterase, double hotdog domain"/>
    <property type="match status" value="1"/>
</dbReference>
<dbReference type="CDD" id="cd03445">
    <property type="entry name" value="Thioesterase_II_repeat2"/>
    <property type="match status" value="1"/>
</dbReference>
<dbReference type="PANTHER" id="PTHR11066:SF34">
    <property type="entry name" value="ACYL-COENZYME A THIOESTERASE 8"/>
    <property type="match status" value="1"/>
</dbReference>
<evidence type="ECO:0000256" key="1">
    <source>
        <dbReference type="ARBA" id="ARBA00006538"/>
    </source>
</evidence>
<dbReference type="SUPFAM" id="SSF54637">
    <property type="entry name" value="Thioesterase/thiol ester dehydrase-isomerase"/>
    <property type="match status" value="2"/>
</dbReference>
<dbReference type="Pfam" id="PF13622">
    <property type="entry name" value="4HBT_3"/>
    <property type="match status" value="1"/>
</dbReference>
<dbReference type="OrthoDB" id="9781019at2"/>
<gene>
    <name evidence="5" type="ORF">FB461_1260</name>
</gene>
<dbReference type="InterPro" id="IPR029069">
    <property type="entry name" value="HotDog_dom_sf"/>
</dbReference>